<organism evidence="1 2">
    <name type="scientific">Irpex rosettiformis</name>
    <dbReference type="NCBI Taxonomy" id="378272"/>
    <lineage>
        <taxon>Eukaryota</taxon>
        <taxon>Fungi</taxon>
        <taxon>Dikarya</taxon>
        <taxon>Basidiomycota</taxon>
        <taxon>Agaricomycotina</taxon>
        <taxon>Agaricomycetes</taxon>
        <taxon>Polyporales</taxon>
        <taxon>Irpicaceae</taxon>
        <taxon>Irpex</taxon>
    </lineage>
</organism>
<evidence type="ECO:0000313" key="1">
    <source>
        <dbReference type="EMBL" id="KAI0088678.1"/>
    </source>
</evidence>
<keyword evidence="2" id="KW-1185">Reference proteome</keyword>
<accession>A0ACB8U2U0</accession>
<name>A0ACB8U2U0_9APHY</name>
<evidence type="ECO:0000313" key="2">
    <source>
        <dbReference type="Proteomes" id="UP001055072"/>
    </source>
</evidence>
<sequence length="78" mass="8337">MPLSLHAFIVMRAIQERSAVRTPATRPATIQVNSRQCVLCAFTNFVGCSGTADTAAALAKPGSSRTALDNRRHFCGES</sequence>
<dbReference type="Proteomes" id="UP001055072">
    <property type="component" value="Unassembled WGS sequence"/>
</dbReference>
<dbReference type="EMBL" id="MU274913">
    <property type="protein sequence ID" value="KAI0088678.1"/>
    <property type="molecule type" value="Genomic_DNA"/>
</dbReference>
<proteinExistence type="predicted"/>
<protein>
    <submittedName>
        <fullName evidence="1">Uncharacterized protein</fullName>
    </submittedName>
</protein>
<comment type="caution">
    <text evidence="1">The sequence shown here is derived from an EMBL/GenBank/DDBJ whole genome shotgun (WGS) entry which is preliminary data.</text>
</comment>
<gene>
    <name evidence="1" type="ORF">BDY19DRAFT_949196</name>
</gene>
<reference evidence="1" key="1">
    <citation type="journal article" date="2021" name="Environ. Microbiol.">
        <title>Gene family expansions and transcriptome signatures uncover fungal adaptations to wood decay.</title>
        <authorList>
            <person name="Hage H."/>
            <person name="Miyauchi S."/>
            <person name="Viragh M."/>
            <person name="Drula E."/>
            <person name="Min B."/>
            <person name="Chaduli D."/>
            <person name="Navarro D."/>
            <person name="Favel A."/>
            <person name="Norest M."/>
            <person name="Lesage-Meessen L."/>
            <person name="Balint B."/>
            <person name="Merenyi Z."/>
            <person name="de Eugenio L."/>
            <person name="Morin E."/>
            <person name="Martinez A.T."/>
            <person name="Baldrian P."/>
            <person name="Stursova M."/>
            <person name="Martinez M.J."/>
            <person name="Novotny C."/>
            <person name="Magnuson J.K."/>
            <person name="Spatafora J.W."/>
            <person name="Maurice S."/>
            <person name="Pangilinan J."/>
            <person name="Andreopoulos W."/>
            <person name="LaButti K."/>
            <person name="Hundley H."/>
            <person name="Na H."/>
            <person name="Kuo A."/>
            <person name="Barry K."/>
            <person name="Lipzen A."/>
            <person name="Henrissat B."/>
            <person name="Riley R."/>
            <person name="Ahrendt S."/>
            <person name="Nagy L.G."/>
            <person name="Grigoriev I.V."/>
            <person name="Martin F."/>
            <person name="Rosso M.N."/>
        </authorList>
    </citation>
    <scope>NUCLEOTIDE SEQUENCE</scope>
    <source>
        <strain evidence="1">CBS 384.51</strain>
    </source>
</reference>